<dbReference type="AlphaFoldDB" id="E6LKI2"/>
<protein>
    <submittedName>
        <fullName evidence="2">Uncharacterized protein</fullName>
    </submittedName>
</protein>
<dbReference type="RefSeq" id="WP_008750238.1">
    <property type="nucleotide sequence ID" value="NZ_GL622296.1"/>
</dbReference>
<sequence>MDIMPIFAGIVGLVIVVAVAVSAGTMGAIFGAIAEEDEEEEF</sequence>
<keyword evidence="1" id="KW-0472">Membrane</keyword>
<gene>
    <name evidence="2" type="ORF">HMPREF0381_0467</name>
</gene>
<feature type="transmembrane region" description="Helical" evidence="1">
    <location>
        <begin position="6"/>
        <end position="34"/>
    </location>
</feature>
<evidence type="ECO:0000313" key="3">
    <source>
        <dbReference type="Proteomes" id="UP000003434"/>
    </source>
</evidence>
<organism evidence="2 3">
    <name type="scientific">Lachnoanaerobaculum saburreum DSM 3986</name>
    <dbReference type="NCBI Taxonomy" id="887325"/>
    <lineage>
        <taxon>Bacteria</taxon>
        <taxon>Bacillati</taxon>
        <taxon>Bacillota</taxon>
        <taxon>Clostridia</taxon>
        <taxon>Lachnospirales</taxon>
        <taxon>Lachnospiraceae</taxon>
        <taxon>Lachnoanaerobaculum</taxon>
    </lineage>
</organism>
<dbReference type="HOGENOM" id="CLU_218732_0_0_9"/>
<evidence type="ECO:0000256" key="1">
    <source>
        <dbReference type="SAM" id="Phobius"/>
    </source>
</evidence>
<keyword evidence="1" id="KW-0812">Transmembrane</keyword>
<evidence type="ECO:0000313" key="2">
    <source>
        <dbReference type="EMBL" id="EFU77640.1"/>
    </source>
</evidence>
<dbReference type="eggNOG" id="ENOG502ZS9V">
    <property type="taxonomic scope" value="Bacteria"/>
</dbReference>
<name>E6LKI2_9FIRM</name>
<keyword evidence="1" id="KW-1133">Transmembrane helix</keyword>
<dbReference type="EMBL" id="AEPW01000009">
    <property type="protein sequence ID" value="EFU77640.1"/>
    <property type="molecule type" value="Genomic_DNA"/>
</dbReference>
<reference evidence="2 3" key="1">
    <citation type="submission" date="2010-12" db="EMBL/GenBank/DDBJ databases">
        <authorList>
            <person name="Muzny D."/>
            <person name="Qin X."/>
            <person name="Deng J."/>
            <person name="Jiang H."/>
            <person name="Liu Y."/>
            <person name="Qu J."/>
            <person name="Song X.-Z."/>
            <person name="Zhang L."/>
            <person name="Thornton R."/>
            <person name="Coyle M."/>
            <person name="Francisco L."/>
            <person name="Jackson L."/>
            <person name="Javaid M."/>
            <person name="Korchina V."/>
            <person name="Kovar C."/>
            <person name="Mata R."/>
            <person name="Mathew T."/>
            <person name="Ngo R."/>
            <person name="Nguyen L."/>
            <person name="Nguyen N."/>
            <person name="Okwuonu G."/>
            <person name="Ongeri F."/>
            <person name="Pham C."/>
            <person name="Simmons D."/>
            <person name="Wilczek-Boney K."/>
            <person name="Hale W."/>
            <person name="Jakkamsetti A."/>
            <person name="Pham P."/>
            <person name="Ruth R."/>
            <person name="San Lucas F."/>
            <person name="Warren J."/>
            <person name="Zhang J."/>
            <person name="Zhao Z."/>
            <person name="Zhou C."/>
            <person name="Zhu D."/>
            <person name="Lee S."/>
            <person name="Bess C."/>
            <person name="Blankenburg K."/>
            <person name="Forbes L."/>
            <person name="Fu Q."/>
            <person name="Gubbala S."/>
            <person name="Hirani K."/>
            <person name="Jayaseelan J.C."/>
            <person name="Lara F."/>
            <person name="Munidasa M."/>
            <person name="Palculict T."/>
            <person name="Patil S."/>
            <person name="Pu L.-L."/>
            <person name="Saada N."/>
            <person name="Tang L."/>
            <person name="Weissenberger G."/>
            <person name="Zhu Y."/>
            <person name="Hemphill L."/>
            <person name="Shang Y."/>
            <person name="Youmans B."/>
            <person name="Ayvaz T."/>
            <person name="Ross M."/>
            <person name="Santibanez J."/>
            <person name="Aqrawi P."/>
            <person name="Gross S."/>
            <person name="Joshi V."/>
            <person name="Fowler G."/>
            <person name="Nazareth L."/>
            <person name="Reid J."/>
            <person name="Worley K."/>
            <person name="Petrosino J."/>
            <person name="Highlander S."/>
            <person name="Gibbs R."/>
        </authorList>
    </citation>
    <scope>NUCLEOTIDE SEQUENCE [LARGE SCALE GENOMIC DNA]</scope>
    <source>
        <strain evidence="2 3">DSM 3986</strain>
    </source>
</reference>
<accession>E6LKI2</accession>
<comment type="caution">
    <text evidence="2">The sequence shown here is derived from an EMBL/GenBank/DDBJ whole genome shotgun (WGS) entry which is preliminary data.</text>
</comment>
<proteinExistence type="predicted"/>
<dbReference type="Proteomes" id="UP000003434">
    <property type="component" value="Unassembled WGS sequence"/>
</dbReference>